<dbReference type="Pfam" id="PF03634">
    <property type="entry name" value="TCP"/>
    <property type="match status" value="1"/>
</dbReference>
<keyword evidence="5" id="KW-0539">Nucleus</keyword>
<dbReference type="GO" id="GO:2000032">
    <property type="term" value="P:regulation of secondary shoot formation"/>
    <property type="evidence" value="ECO:0007669"/>
    <property type="project" value="TreeGrafter"/>
</dbReference>
<evidence type="ECO:0000256" key="4">
    <source>
        <dbReference type="ARBA" id="ARBA00023163"/>
    </source>
</evidence>
<feature type="compositionally biased region" description="Low complexity" evidence="6">
    <location>
        <begin position="55"/>
        <end position="67"/>
    </location>
</feature>
<dbReference type="GO" id="GO:0003700">
    <property type="term" value="F:DNA-binding transcription factor activity"/>
    <property type="evidence" value="ECO:0007669"/>
    <property type="project" value="InterPro"/>
</dbReference>
<accession>Q84N72</accession>
<name>Q84N72_9FABA</name>
<evidence type="ECO:0000256" key="5">
    <source>
        <dbReference type="ARBA" id="ARBA00023242"/>
    </source>
</evidence>
<feature type="compositionally biased region" description="Basic and acidic residues" evidence="6">
    <location>
        <begin position="98"/>
        <end position="118"/>
    </location>
</feature>
<dbReference type="InterPro" id="IPR005333">
    <property type="entry name" value="Transcription_factor_TCP"/>
</dbReference>
<feature type="compositionally biased region" description="Acidic residues" evidence="6">
    <location>
        <begin position="82"/>
        <end position="91"/>
    </location>
</feature>
<keyword evidence="4" id="KW-0804">Transcription</keyword>
<feature type="domain" description="TCP" evidence="7">
    <location>
        <begin position="1"/>
        <end position="42"/>
    </location>
</feature>
<keyword evidence="3" id="KW-0238">DNA-binding</keyword>
<comment type="subcellular location">
    <subcellularLocation>
        <location evidence="1">Nucleus</location>
    </subcellularLocation>
</comment>
<feature type="non-terminal residue" evidence="8">
    <location>
        <position position="1"/>
    </location>
</feature>
<dbReference type="GO" id="GO:0005634">
    <property type="term" value="C:nucleus"/>
    <property type="evidence" value="ECO:0007669"/>
    <property type="project" value="UniProtKB-SubCell"/>
</dbReference>
<dbReference type="PANTHER" id="PTHR31072">
    <property type="entry name" value="TRANSCRIPTION FACTOR TCP4-RELATED"/>
    <property type="match status" value="1"/>
</dbReference>
<reference evidence="8" key="1">
    <citation type="journal article" date="2003" name="Plant Physiol.">
        <title>A phylogenomic investigation of CYCLOIDEA-like TCP genes in the Leguminosae.</title>
        <authorList>
            <person name="Citerne H.L."/>
            <person name="Luo D."/>
            <person name="Pennington R.T."/>
            <person name="Coen E."/>
            <person name="Cronk Q.C."/>
        </authorList>
    </citation>
    <scope>NUCLEOTIDE SEQUENCE</scope>
    <source>
        <strain evidence="8">1</strain>
    </source>
</reference>
<evidence type="ECO:0000256" key="6">
    <source>
        <dbReference type="SAM" id="MobiDB-lite"/>
    </source>
</evidence>
<feature type="region of interest" description="Disordered" evidence="6">
    <location>
        <begin position="42"/>
        <end position="118"/>
    </location>
</feature>
<evidence type="ECO:0000313" key="8">
    <source>
        <dbReference type="EMBL" id="AAO88045.1"/>
    </source>
</evidence>
<dbReference type="GO" id="GO:0043565">
    <property type="term" value="F:sequence-specific DNA binding"/>
    <property type="evidence" value="ECO:0007669"/>
    <property type="project" value="TreeGrafter"/>
</dbReference>
<sequence length="118" mass="13737">RVRLSIEIARKFFDLQDMSGFDKASNTLEWLLNKSKKAIKDLARTTNNHNHNHNHNSSFSNYNSSSSDEGEVDSVINHQQDHEEEEEEEEAGPNGNSEELKGKKMMMRREKMKESREK</sequence>
<protein>
    <submittedName>
        <fullName evidence="8">LEGCYC</fullName>
    </submittedName>
</protein>
<evidence type="ECO:0000256" key="1">
    <source>
        <dbReference type="ARBA" id="ARBA00004123"/>
    </source>
</evidence>
<dbReference type="PROSITE" id="PS51369">
    <property type="entry name" value="TCP"/>
    <property type="match status" value="1"/>
</dbReference>
<dbReference type="PANTHER" id="PTHR31072:SF224">
    <property type="entry name" value="TRANSCRIPTION FACTOR TCP1"/>
    <property type="match status" value="1"/>
</dbReference>
<evidence type="ECO:0000256" key="2">
    <source>
        <dbReference type="ARBA" id="ARBA00023015"/>
    </source>
</evidence>
<evidence type="ECO:0000259" key="7">
    <source>
        <dbReference type="PROSITE" id="PS51369"/>
    </source>
</evidence>
<feature type="non-terminal residue" evidence="8">
    <location>
        <position position="118"/>
    </location>
</feature>
<reference evidence="8" key="2">
    <citation type="submission" date="2003-01" db="EMBL/GenBank/DDBJ databases">
        <authorList>
            <person name="Citerne H."/>
        </authorList>
    </citation>
    <scope>NUCLEOTIDE SEQUENCE</scope>
    <source>
        <strain evidence="8">1</strain>
    </source>
</reference>
<dbReference type="EMBL" id="AY225843">
    <property type="protein sequence ID" value="AAO88045.1"/>
    <property type="molecule type" value="Genomic_DNA"/>
</dbReference>
<keyword evidence="2" id="KW-0805">Transcription regulation</keyword>
<dbReference type="AlphaFoldDB" id="Q84N72"/>
<evidence type="ECO:0000256" key="3">
    <source>
        <dbReference type="ARBA" id="ARBA00023125"/>
    </source>
</evidence>
<proteinExistence type="predicted"/>
<dbReference type="InterPro" id="IPR017887">
    <property type="entry name" value="TF_TCP_subgr"/>
</dbReference>
<organism evidence="8">
    <name type="scientific">Amicia glandulosa</name>
    <dbReference type="NCBI Taxonomy" id="105934"/>
    <lineage>
        <taxon>Eukaryota</taxon>
        <taxon>Viridiplantae</taxon>
        <taxon>Streptophyta</taxon>
        <taxon>Embryophyta</taxon>
        <taxon>Tracheophyta</taxon>
        <taxon>Spermatophyta</taxon>
        <taxon>Magnoliopsida</taxon>
        <taxon>eudicotyledons</taxon>
        <taxon>Gunneridae</taxon>
        <taxon>Pentapetalae</taxon>
        <taxon>rosids</taxon>
        <taxon>fabids</taxon>
        <taxon>Fabales</taxon>
        <taxon>Fabaceae</taxon>
        <taxon>Papilionoideae</taxon>
        <taxon>50 kb inversion clade</taxon>
        <taxon>dalbergioids sensu lato</taxon>
        <taxon>Dalbergieae</taxon>
        <taxon>Adesmia clade</taxon>
        <taxon>Amicia</taxon>
    </lineage>
</organism>